<dbReference type="Pfam" id="PF00072">
    <property type="entry name" value="Response_reg"/>
    <property type="match status" value="1"/>
</dbReference>
<comment type="caution">
    <text evidence="10">The sequence shown here is derived from an EMBL/GenBank/DDBJ whole genome shotgun (WGS) entry which is preliminary data.</text>
</comment>
<evidence type="ECO:0000256" key="5">
    <source>
        <dbReference type="ARBA" id="ARBA00023163"/>
    </source>
</evidence>
<dbReference type="PROSITE" id="PS51755">
    <property type="entry name" value="OMPR_PHOB"/>
    <property type="match status" value="1"/>
</dbReference>
<evidence type="ECO:0000256" key="4">
    <source>
        <dbReference type="ARBA" id="ARBA00023125"/>
    </source>
</evidence>
<evidence type="ECO:0000256" key="2">
    <source>
        <dbReference type="ARBA" id="ARBA00023012"/>
    </source>
</evidence>
<evidence type="ECO:0000256" key="7">
    <source>
        <dbReference type="PROSITE-ProRule" id="PRU01091"/>
    </source>
</evidence>
<dbReference type="PANTHER" id="PTHR48111:SF1">
    <property type="entry name" value="TWO-COMPONENT RESPONSE REGULATOR ORR33"/>
    <property type="match status" value="1"/>
</dbReference>
<dbReference type="Pfam" id="PF00486">
    <property type="entry name" value="Trans_reg_C"/>
    <property type="match status" value="1"/>
</dbReference>
<name>A0A2D3W6W4_9BACT</name>
<protein>
    <submittedName>
        <fullName evidence="10">DNA-binding response regulator</fullName>
    </submittedName>
</protein>
<dbReference type="Gene3D" id="3.40.50.2300">
    <property type="match status" value="1"/>
</dbReference>
<dbReference type="InterPro" id="IPR016032">
    <property type="entry name" value="Sig_transdc_resp-reg_C-effctor"/>
</dbReference>
<dbReference type="GO" id="GO:0000156">
    <property type="term" value="F:phosphorelay response regulator activity"/>
    <property type="evidence" value="ECO:0007669"/>
    <property type="project" value="TreeGrafter"/>
</dbReference>
<dbReference type="Gene3D" id="1.10.10.10">
    <property type="entry name" value="Winged helix-like DNA-binding domain superfamily/Winged helix DNA-binding domain"/>
    <property type="match status" value="1"/>
</dbReference>
<dbReference type="AlphaFoldDB" id="A0A2D3W6W4"/>
<dbReference type="InterPro" id="IPR001867">
    <property type="entry name" value="OmpR/PhoB-type_DNA-bd"/>
</dbReference>
<dbReference type="GO" id="GO:0005829">
    <property type="term" value="C:cytosol"/>
    <property type="evidence" value="ECO:0007669"/>
    <property type="project" value="TreeGrafter"/>
</dbReference>
<evidence type="ECO:0000256" key="6">
    <source>
        <dbReference type="PROSITE-ProRule" id="PRU00169"/>
    </source>
</evidence>
<reference evidence="10 11" key="1">
    <citation type="journal article" date="2017" name="Front. Microbiol.">
        <title>Comparative Genomic Analysis of the Class Epsilonproteobacteria and Proposed Reclassification to Epsilonbacteraeota (phyl. nov.).</title>
        <authorList>
            <person name="Waite D.W."/>
            <person name="Vanwonterghem I."/>
            <person name="Rinke C."/>
            <person name="Parks D.H."/>
            <person name="Zhang Y."/>
            <person name="Takai K."/>
            <person name="Sievert S.M."/>
            <person name="Simon J."/>
            <person name="Campbell B.J."/>
            <person name="Hanson T.E."/>
            <person name="Woyke T."/>
            <person name="Klotz M.G."/>
            <person name="Hugenholtz P."/>
        </authorList>
    </citation>
    <scope>NUCLEOTIDE SEQUENCE [LARGE SCALE GENOMIC DNA]</scope>
    <source>
        <strain evidence="10">UBA11420</strain>
    </source>
</reference>
<dbReference type="GO" id="GO:0000976">
    <property type="term" value="F:transcription cis-regulatory region binding"/>
    <property type="evidence" value="ECO:0007669"/>
    <property type="project" value="TreeGrafter"/>
</dbReference>
<evidence type="ECO:0000313" key="10">
    <source>
        <dbReference type="EMBL" id="DAB35625.1"/>
    </source>
</evidence>
<evidence type="ECO:0000256" key="1">
    <source>
        <dbReference type="ARBA" id="ARBA00022553"/>
    </source>
</evidence>
<keyword evidence="3" id="KW-0805">Transcription regulation</keyword>
<dbReference type="SUPFAM" id="SSF46894">
    <property type="entry name" value="C-terminal effector domain of the bipartite response regulators"/>
    <property type="match status" value="1"/>
</dbReference>
<dbReference type="PROSITE" id="PS50110">
    <property type="entry name" value="RESPONSE_REGULATORY"/>
    <property type="match status" value="1"/>
</dbReference>
<evidence type="ECO:0000256" key="3">
    <source>
        <dbReference type="ARBA" id="ARBA00023015"/>
    </source>
</evidence>
<evidence type="ECO:0000259" key="9">
    <source>
        <dbReference type="PROSITE" id="PS51755"/>
    </source>
</evidence>
<dbReference type="InterPro" id="IPR001789">
    <property type="entry name" value="Sig_transdc_resp-reg_receiver"/>
</dbReference>
<keyword evidence="2" id="KW-0902">Two-component regulatory system</keyword>
<dbReference type="InterPro" id="IPR011006">
    <property type="entry name" value="CheY-like_superfamily"/>
</dbReference>
<dbReference type="CDD" id="cd00383">
    <property type="entry name" value="trans_reg_C"/>
    <property type="match status" value="1"/>
</dbReference>
<feature type="DNA-binding region" description="OmpR/PhoB-type" evidence="7">
    <location>
        <begin position="135"/>
        <end position="229"/>
    </location>
</feature>
<feature type="domain" description="OmpR/PhoB-type" evidence="9">
    <location>
        <begin position="135"/>
        <end position="229"/>
    </location>
</feature>
<dbReference type="Proteomes" id="UP000231638">
    <property type="component" value="Unassembled WGS sequence"/>
</dbReference>
<keyword evidence="5" id="KW-0804">Transcription</keyword>
<dbReference type="InterPro" id="IPR039420">
    <property type="entry name" value="WalR-like"/>
</dbReference>
<dbReference type="SMART" id="SM00448">
    <property type="entry name" value="REC"/>
    <property type="match status" value="1"/>
</dbReference>
<accession>A0A2D3W6W4</accession>
<gene>
    <name evidence="10" type="ORF">CFH80_09160</name>
</gene>
<dbReference type="GO" id="GO:0006355">
    <property type="term" value="P:regulation of DNA-templated transcription"/>
    <property type="evidence" value="ECO:0007669"/>
    <property type="project" value="InterPro"/>
</dbReference>
<dbReference type="SMART" id="SM00862">
    <property type="entry name" value="Trans_reg_C"/>
    <property type="match status" value="1"/>
</dbReference>
<sequence>MDKLFLEHLKALRILYAEDEDGIRKNIAASLRYYAKEVLEAENGKVALELYRNERPDIVITDVLMPVMNGIELVEKIRAEDETTPLVIISAHTDKEYLLKVVDLHLEQYIVKPVNLKGLLEALQRCLKRISKNHAIVYELPCGYFYDVDHKELRFEGEMIHLNKKEALFLELLLHNKQRIVTYDELQSHIWQDDVMTDSALRSLVRNLRKKLPKDFITNLSGVGYRFEMC</sequence>
<dbReference type="EMBL" id="DLUG01000236">
    <property type="protein sequence ID" value="DAB35625.1"/>
    <property type="molecule type" value="Genomic_DNA"/>
</dbReference>
<dbReference type="CDD" id="cd17536">
    <property type="entry name" value="REC_YesN-like"/>
    <property type="match status" value="1"/>
</dbReference>
<keyword evidence="1 6" id="KW-0597">Phosphoprotein</keyword>
<evidence type="ECO:0000259" key="8">
    <source>
        <dbReference type="PROSITE" id="PS50110"/>
    </source>
</evidence>
<dbReference type="STRING" id="366522.GCA_001548055_01934"/>
<keyword evidence="4 7" id="KW-0238">DNA-binding</keyword>
<evidence type="ECO:0000313" key="11">
    <source>
        <dbReference type="Proteomes" id="UP000231638"/>
    </source>
</evidence>
<feature type="domain" description="Response regulatory" evidence="8">
    <location>
        <begin position="13"/>
        <end position="127"/>
    </location>
</feature>
<proteinExistence type="predicted"/>
<dbReference type="PANTHER" id="PTHR48111">
    <property type="entry name" value="REGULATOR OF RPOS"/>
    <property type="match status" value="1"/>
</dbReference>
<organism evidence="10 11">
    <name type="scientific">Sulfurospirillum cavolei</name>
    <dbReference type="NCBI Taxonomy" id="366522"/>
    <lineage>
        <taxon>Bacteria</taxon>
        <taxon>Pseudomonadati</taxon>
        <taxon>Campylobacterota</taxon>
        <taxon>Epsilonproteobacteria</taxon>
        <taxon>Campylobacterales</taxon>
        <taxon>Sulfurospirillaceae</taxon>
        <taxon>Sulfurospirillum</taxon>
    </lineage>
</organism>
<dbReference type="GO" id="GO:0032993">
    <property type="term" value="C:protein-DNA complex"/>
    <property type="evidence" value="ECO:0007669"/>
    <property type="project" value="TreeGrafter"/>
</dbReference>
<feature type="modified residue" description="4-aspartylphosphate" evidence="6">
    <location>
        <position position="62"/>
    </location>
</feature>
<dbReference type="InterPro" id="IPR036388">
    <property type="entry name" value="WH-like_DNA-bd_sf"/>
</dbReference>
<dbReference type="SUPFAM" id="SSF52172">
    <property type="entry name" value="CheY-like"/>
    <property type="match status" value="1"/>
</dbReference>